<evidence type="ECO:0000256" key="1">
    <source>
        <dbReference type="SAM" id="MobiDB-lite"/>
    </source>
</evidence>
<evidence type="ECO:0000313" key="3">
    <source>
        <dbReference type="Proteomes" id="UP001529510"/>
    </source>
</evidence>
<feature type="non-terminal residue" evidence="2">
    <location>
        <position position="54"/>
    </location>
</feature>
<feature type="compositionally biased region" description="Polar residues" evidence="1">
    <location>
        <begin position="15"/>
        <end position="38"/>
    </location>
</feature>
<dbReference type="Proteomes" id="UP001529510">
    <property type="component" value="Unassembled WGS sequence"/>
</dbReference>
<evidence type="ECO:0008006" key="4">
    <source>
        <dbReference type="Google" id="ProtNLM"/>
    </source>
</evidence>
<protein>
    <recommendedName>
        <fullName evidence="4">Androgen receptor</fullName>
    </recommendedName>
</protein>
<comment type="caution">
    <text evidence="2">The sequence shown here is derived from an EMBL/GenBank/DDBJ whole genome shotgun (WGS) entry which is preliminary data.</text>
</comment>
<feature type="region of interest" description="Disordered" evidence="1">
    <location>
        <begin position="1"/>
        <end position="39"/>
    </location>
</feature>
<sequence>SICQLSPEFSRARVQVSQDHPSGLTPVTQAEQEQQNSLPLACSQPAANCNVPSS</sequence>
<gene>
    <name evidence="2" type="ORF">M9458_013183</name>
</gene>
<reference evidence="2 3" key="1">
    <citation type="submission" date="2024-05" db="EMBL/GenBank/DDBJ databases">
        <title>Genome sequencing and assembly of Indian major carp, Cirrhinus mrigala (Hamilton, 1822).</title>
        <authorList>
            <person name="Mohindra V."/>
            <person name="Chowdhury L.M."/>
            <person name="Lal K."/>
            <person name="Jena J.K."/>
        </authorList>
    </citation>
    <scope>NUCLEOTIDE SEQUENCE [LARGE SCALE GENOMIC DNA]</scope>
    <source>
        <strain evidence="2">CM1030</strain>
        <tissue evidence="2">Blood</tissue>
    </source>
</reference>
<dbReference type="EMBL" id="JAMKFB020000006">
    <property type="protein sequence ID" value="KAL0190485.1"/>
    <property type="molecule type" value="Genomic_DNA"/>
</dbReference>
<keyword evidence="3" id="KW-1185">Reference proteome</keyword>
<name>A0ABD0QWB9_CIRMR</name>
<dbReference type="AlphaFoldDB" id="A0ABD0QWB9"/>
<accession>A0ABD0QWB9</accession>
<organism evidence="2 3">
    <name type="scientific">Cirrhinus mrigala</name>
    <name type="common">Mrigala</name>
    <dbReference type="NCBI Taxonomy" id="683832"/>
    <lineage>
        <taxon>Eukaryota</taxon>
        <taxon>Metazoa</taxon>
        <taxon>Chordata</taxon>
        <taxon>Craniata</taxon>
        <taxon>Vertebrata</taxon>
        <taxon>Euteleostomi</taxon>
        <taxon>Actinopterygii</taxon>
        <taxon>Neopterygii</taxon>
        <taxon>Teleostei</taxon>
        <taxon>Ostariophysi</taxon>
        <taxon>Cypriniformes</taxon>
        <taxon>Cyprinidae</taxon>
        <taxon>Labeoninae</taxon>
        <taxon>Labeonini</taxon>
        <taxon>Cirrhinus</taxon>
    </lineage>
</organism>
<feature type="non-terminal residue" evidence="2">
    <location>
        <position position="1"/>
    </location>
</feature>
<evidence type="ECO:0000313" key="2">
    <source>
        <dbReference type="EMBL" id="KAL0190485.1"/>
    </source>
</evidence>
<proteinExistence type="predicted"/>